<dbReference type="CDD" id="cd05239">
    <property type="entry name" value="GDP_FS_SDR_e"/>
    <property type="match status" value="1"/>
</dbReference>
<sequence length="313" mass="33721">MAASGLLEPILVTGGTGMVGQNLREHPALSGARLLMPGRAELDLRDAAAVRAYMQLHRPATVIHAAGKVGGIQANMRDPAGFLIENLDLGRNVITAAVEAGASVVLNLASSCIYPRDRTTLLREEDLLTGPLEPTNEGYALAKIAVLKLAAYLDAASEATSLKSVIPCNLFGRHDNFKPASSHLLPAIIQKVHGAIQTGAESVEIWGDGTARREFLFATDFADAVVHCLQNFDAMPDLMNIGLGFDYSINEYYQTVADVLGYAGGFHHDLDRPVGMARKVVDVSRLDAMGWKPRHDLKQAVGLTYEFFLRSAV</sequence>
<dbReference type="InterPro" id="IPR001509">
    <property type="entry name" value="Epimerase_deHydtase"/>
</dbReference>
<evidence type="ECO:0000259" key="6">
    <source>
        <dbReference type="Pfam" id="PF01370"/>
    </source>
</evidence>
<dbReference type="RefSeq" id="WP_184168176.1">
    <property type="nucleotide sequence ID" value="NZ_JACHLN010000002.1"/>
</dbReference>
<comment type="pathway">
    <text evidence="5">Nucleotide-sugar biosynthesis; GDP-L-fucose biosynthesis via de novo pathway; GDP-L-fucose from GDP-alpha-D-mannose: step 2/2.</text>
</comment>
<comment type="caution">
    <text evidence="5">Lacks conserved residue(s) required for the propagation of feature annotation.</text>
</comment>
<dbReference type="PANTHER" id="PTHR43238:SF1">
    <property type="entry name" value="GDP-L-FUCOSE SYNTHASE"/>
    <property type="match status" value="1"/>
</dbReference>
<dbReference type="GO" id="GO:0070401">
    <property type="term" value="F:NADP+ binding"/>
    <property type="evidence" value="ECO:0007669"/>
    <property type="project" value="UniProtKB-UniRule"/>
</dbReference>
<dbReference type="SUPFAM" id="SSF51735">
    <property type="entry name" value="NAD(P)-binding Rossmann-fold domains"/>
    <property type="match status" value="1"/>
</dbReference>
<dbReference type="EMBL" id="JACHLN010000002">
    <property type="protein sequence ID" value="MBB4839789.1"/>
    <property type="molecule type" value="Genomic_DNA"/>
</dbReference>
<keyword evidence="2 5" id="KW-0521">NADP</keyword>
<evidence type="ECO:0000313" key="8">
    <source>
        <dbReference type="Proteomes" id="UP000575241"/>
    </source>
</evidence>
<evidence type="ECO:0000313" key="7">
    <source>
        <dbReference type="EMBL" id="MBB4839789.1"/>
    </source>
</evidence>
<name>A0A7W7K2D5_9SPHN</name>
<dbReference type="InterPro" id="IPR028614">
    <property type="entry name" value="GDP_fucose/colitose_synth"/>
</dbReference>
<reference evidence="7 8" key="1">
    <citation type="submission" date="2020-08" db="EMBL/GenBank/DDBJ databases">
        <title>Functional genomics of gut bacteria from endangered species of beetles.</title>
        <authorList>
            <person name="Carlos-Shanley C."/>
        </authorList>
    </citation>
    <scope>NUCLEOTIDE SEQUENCE [LARGE SCALE GENOMIC DNA]</scope>
    <source>
        <strain evidence="7 8">S00224</strain>
    </source>
</reference>
<feature type="binding site" evidence="5">
    <location>
        <begin position="167"/>
        <end position="170"/>
    </location>
    <ligand>
        <name>NADP(+)</name>
        <dbReference type="ChEBI" id="CHEBI:58349"/>
    </ligand>
</feature>
<keyword evidence="4 5" id="KW-0413">Isomerase</keyword>
<feature type="binding site" evidence="5">
    <location>
        <position position="191"/>
    </location>
    <ligand>
        <name>substrate</name>
    </ligand>
</feature>
<comment type="caution">
    <text evidence="7">The sequence shown here is derived from an EMBL/GenBank/DDBJ whole genome shotgun (WGS) entry which is preliminary data.</text>
</comment>
<feature type="binding site" evidence="5">
    <location>
        <position position="206"/>
    </location>
    <ligand>
        <name>substrate</name>
    </ligand>
</feature>
<keyword evidence="8" id="KW-1185">Reference proteome</keyword>
<dbReference type="Gene3D" id="3.40.50.720">
    <property type="entry name" value="NAD(P)-binding Rossmann-like Domain"/>
    <property type="match status" value="1"/>
</dbReference>
<dbReference type="Proteomes" id="UP000575241">
    <property type="component" value="Unassembled WGS sequence"/>
</dbReference>
<dbReference type="PANTHER" id="PTHR43238">
    <property type="entry name" value="GDP-L-FUCOSE SYNTHASE"/>
    <property type="match status" value="1"/>
</dbReference>
<feature type="active site" description="Proton donor/acceptor" evidence="5">
    <location>
        <position position="139"/>
    </location>
</feature>
<evidence type="ECO:0000256" key="4">
    <source>
        <dbReference type="ARBA" id="ARBA00023235"/>
    </source>
</evidence>
<evidence type="ECO:0000256" key="1">
    <source>
        <dbReference type="ARBA" id="ARBA00005959"/>
    </source>
</evidence>
<feature type="domain" description="NAD-dependent epimerase/dehydratase" evidence="6">
    <location>
        <begin position="10"/>
        <end position="242"/>
    </location>
</feature>
<dbReference type="Gene3D" id="3.90.25.10">
    <property type="entry name" value="UDP-galactose 4-epimerase, domain 1"/>
    <property type="match status" value="1"/>
</dbReference>
<feature type="binding site" evidence="5">
    <location>
        <position position="143"/>
    </location>
    <ligand>
        <name>NADP(+)</name>
        <dbReference type="ChEBI" id="CHEBI:58349"/>
    </ligand>
</feature>
<dbReference type="AlphaFoldDB" id="A0A7W7K2D5"/>
<comment type="similarity">
    <text evidence="1 5">Belongs to the NAD(P)-dependent epimerase/dehydratase family. Fucose synthase subfamily.</text>
</comment>
<accession>A0A7W7K2D5</accession>
<feature type="site" description="Important for catalytic activity" evidence="5">
    <location>
        <position position="110"/>
    </location>
</feature>
<dbReference type="EC" id="1.1.1.271" evidence="5"/>
<dbReference type="InterPro" id="IPR036291">
    <property type="entry name" value="NAD(P)-bd_dom_sf"/>
</dbReference>
<evidence type="ECO:0000256" key="2">
    <source>
        <dbReference type="ARBA" id="ARBA00022857"/>
    </source>
</evidence>
<protein>
    <recommendedName>
        <fullName evidence="5">GDP-L-fucose synthase</fullName>
        <ecNumber evidence="5">1.1.1.271</ecNumber>
    </recommendedName>
    <alternativeName>
        <fullName evidence="5">GDP-4-keto-6-deoxy-D-mannose-3,5-epimerase-4-reductase</fullName>
    </alternativeName>
</protein>
<feature type="binding site" evidence="5">
    <location>
        <position position="213"/>
    </location>
    <ligand>
        <name>substrate</name>
    </ligand>
</feature>
<evidence type="ECO:0000256" key="5">
    <source>
        <dbReference type="HAMAP-Rule" id="MF_00956"/>
    </source>
</evidence>
<dbReference type="GO" id="GO:0042351">
    <property type="term" value="P:'de novo' GDP-L-fucose biosynthetic process"/>
    <property type="evidence" value="ECO:0007669"/>
    <property type="project" value="UniProtKB-UniRule"/>
</dbReference>
<gene>
    <name evidence="5" type="primary">fcl</name>
    <name evidence="7" type="ORF">HNP52_002858</name>
</gene>
<comment type="catalytic activity">
    <reaction evidence="5">
        <text>GDP-beta-L-fucose + NADP(+) = GDP-4-dehydro-alpha-D-rhamnose + NADPH + H(+)</text>
        <dbReference type="Rhea" id="RHEA:18885"/>
        <dbReference type="ChEBI" id="CHEBI:15378"/>
        <dbReference type="ChEBI" id="CHEBI:57273"/>
        <dbReference type="ChEBI" id="CHEBI:57783"/>
        <dbReference type="ChEBI" id="CHEBI:57964"/>
        <dbReference type="ChEBI" id="CHEBI:58349"/>
        <dbReference type="EC" id="1.1.1.271"/>
    </reaction>
</comment>
<dbReference type="Pfam" id="PF01370">
    <property type="entry name" value="Epimerase"/>
    <property type="match status" value="1"/>
</dbReference>
<feature type="binding site" evidence="5">
    <location>
        <position position="183"/>
    </location>
    <ligand>
        <name>NADP(+)</name>
        <dbReference type="ChEBI" id="CHEBI:58349"/>
    </ligand>
</feature>
<evidence type="ECO:0000256" key="3">
    <source>
        <dbReference type="ARBA" id="ARBA00023002"/>
    </source>
</evidence>
<proteinExistence type="inferred from homology"/>
<dbReference type="UniPathway" id="UPA00128">
    <property type="reaction ID" value="UER00191"/>
</dbReference>
<feature type="binding site" evidence="5">
    <location>
        <begin position="108"/>
        <end position="111"/>
    </location>
    <ligand>
        <name>NADP(+)</name>
        <dbReference type="ChEBI" id="CHEBI:58349"/>
    </ligand>
</feature>
<feature type="binding site" evidence="5">
    <location>
        <begin position="14"/>
        <end position="20"/>
    </location>
    <ligand>
        <name>NADP(+)</name>
        <dbReference type="ChEBI" id="CHEBI:58349"/>
    </ligand>
</feature>
<dbReference type="GO" id="GO:0050577">
    <property type="term" value="F:GDP-L-fucose synthase activity"/>
    <property type="evidence" value="ECO:0007669"/>
    <property type="project" value="UniProtKB-UniRule"/>
</dbReference>
<dbReference type="HAMAP" id="MF_00956">
    <property type="entry name" value="GDP_fucose_synth"/>
    <property type="match status" value="1"/>
</dbReference>
<keyword evidence="5" id="KW-0511">Multifunctional enzyme</keyword>
<comment type="function">
    <text evidence="5">Catalyzes the two-step NADP-dependent conversion of GDP-4-dehydro-6-deoxy-D-mannose to GDP-fucose, involving an epimerase and a reductase reaction.</text>
</comment>
<keyword evidence="3 5" id="KW-0560">Oxidoreductase</keyword>
<dbReference type="GO" id="GO:0016853">
    <property type="term" value="F:isomerase activity"/>
    <property type="evidence" value="ECO:0007669"/>
    <property type="project" value="UniProtKB-KW"/>
</dbReference>
<feature type="site" description="Important for catalytic activity" evidence="5">
    <location>
        <position position="112"/>
    </location>
</feature>
<organism evidence="7 8">
    <name type="scientific">Sphingomonas kyeonggiensis</name>
    <dbReference type="NCBI Taxonomy" id="1268553"/>
    <lineage>
        <taxon>Bacteria</taxon>
        <taxon>Pseudomonadati</taxon>
        <taxon>Pseudomonadota</taxon>
        <taxon>Alphaproteobacteria</taxon>
        <taxon>Sphingomonadales</taxon>
        <taxon>Sphingomonadaceae</taxon>
        <taxon>Sphingomonas</taxon>
    </lineage>
</organism>